<dbReference type="Proteomes" id="UP000031972">
    <property type="component" value="Unassembled WGS sequence"/>
</dbReference>
<evidence type="ECO:0000313" key="5">
    <source>
        <dbReference type="Proteomes" id="UP000031972"/>
    </source>
</evidence>
<dbReference type="PANTHER" id="PTHR43318:SF1">
    <property type="entry name" value="POLYSACCHARIDE BIOSYNTHESIS PROTEIN EPSC-RELATED"/>
    <property type="match status" value="1"/>
</dbReference>
<keyword evidence="2" id="KW-0472">Membrane</keyword>
<dbReference type="PATRIC" id="fig|220754.4.peg.3272"/>
<evidence type="ECO:0000256" key="1">
    <source>
        <dbReference type="ARBA" id="ARBA00007430"/>
    </source>
</evidence>
<dbReference type="SUPFAM" id="SSF51735">
    <property type="entry name" value="NAD(P)-binding Rossmann-fold domains"/>
    <property type="match status" value="1"/>
</dbReference>
<feature type="transmembrane region" description="Helical" evidence="2">
    <location>
        <begin position="21"/>
        <end position="39"/>
    </location>
</feature>
<feature type="transmembrane region" description="Helical" evidence="2">
    <location>
        <begin position="83"/>
        <end position="104"/>
    </location>
</feature>
<dbReference type="InterPro" id="IPR036291">
    <property type="entry name" value="NAD(P)-bd_dom_sf"/>
</dbReference>
<dbReference type="InterPro" id="IPR029063">
    <property type="entry name" value="SAM-dependent_MTases_sf"/>
</dbReference>
<accession>A0A0C2RPQ9</accession>
<proteinExistence type="inferred from homology"/>
<dbReference type="PROSITE" id="PS51257">
    <property type="entry name" value="PROKAR_LIPOPROTEIN"/>
    <property type="match status" value="1"/>
</dbReference>
<dbReference type="Pfam" id="PF13727">
    <property type="entry name" value="CoA_binding_3"/>
    <property type="match status" value="1"/>
</dbReference>
<reference evidence="4 5" key="1">
    <citation type="submission" date="2015-01" db="EMBL/GenBank/DDBJ databases">
        <title>Jeotgalibacillus campisalis genome sequencing.</title>
        <authorList>
            <person name="Goh K.M."/>
            <person name="Chan K.-G."/>
            <person name="Yaakop A.S."/>
            <person name="Ee R."/>
            <person name="Gan H.M."/>
            <person name="Chan C.S."/>
        </authorList>
    </citation>
    <scope>NUCLEOTIDE SEQUENCE [LARGE SCALE GENOMIC DNA]</scope>
    <source>
        <strain evidence="4 5">SF-57</strain>
    </source>
</reference>
<feature type="transmembrane region" description="Helical" evidence="2">
    <location>
        <begin position="51"/>
        <end position="71"/>
    </location>
</feature>
<protein>
    <submittedName>
        <fullName evidence="4">Putative epimerase/dehydratase WbiI</fullName>
    </submittedName>
</protein>
<dbReference type="Gene3D" id="3.40.50.720">
    <property type="entry name" value="NAD(P)-binding Rossmann-like Domain"/>
    <property type="match status" value="2"/>
</dbReference>
<dbReference type="Pfam" id="PF02719">
    <property type="entry name" value="Polysacc_synt_2"/>
    <property type="match status" value="1"/>
</dbReference>
<evidence type="ECO:0000256" key="2">
    <source>
        <dbReference type="SAM" id="Phobius"/>
    </source>
</evidence>
<dbReference type="InterPro" id="IPR003869">
    <property type="entry name" value="Polysac_CapD-like"/>
</dbReference>
<keyword evidence="5" id="KW-1185">Reference proteome</keyword>
<dbReference type="OrthoDB" id="9803111at2"/>
<gene>
    <name evidence="4" type="ORF">KR50_32590</name>
</gene>
<keyword evidence="2" id="KW-1133">Transmembrane helix</keyword>
<organism evidence="4 5">
    <name type="scientific">Jeotgalibacillus campisalis</name>
    <dbReference type="NCBI Taxonomy" id="220754"/>
    <lineage>
        <taxon>Bacteria</taxon>
        <taxon>Bacillati</taxon>
        <taxon>Bacillota</taxon>
        <taxon>Bacilli</taxon>
        <taxon>Bacillales</taxon>
        <taxon>Caryophanaceae</taxon>
        <taxon>Jeotgalibacillus</taxon>
    </lineage>
</organism>
<dbReference type="EMBL" id="JXRR01000021">
    <property type="protein sequence ID" value="KIL43739.1"/>
    <property type="molecule type" value="Genomic_DNA"/>
</dbReference>
<feature type="transmembrane region" description="Helical" evidence="2">
    <location>
        <begin position="110"/>
        <end position="134"/>
    </location>
</feature>
<dbReference type="InterPro" id="IPR051203">
    <property type="entry name" value="Polysaccharide_Synthase-Rel"/>
</dbReference>
<comment type="caution">
    <text evidence="4">The sequence shown here is derived from an EMBL/GenBank/DDBJ whole genome shotgun (WGS) entry which is preliminary data.</text>
</comment>
<evidence type="ECO:0000259" key="3">
    <source>
        <dbReference type="Pfam" id="PF02719"/>
    </source>
</evidence>
<feature type="domain" description="Polysaccharide biosynthesis protein CapD-like" evidence="3">
    <location>
        <begin position="291"/>
        <end position="574"/>
    </location>
</feature>
<evidence type="ECO:0000313" key="4">
    <source>
        <dbReference type="EMBL" id="KIL43739.1"/>
    </source>
</evidence>
<dbReference type="SUPFAM" id="SSF53335">
    <property type="entry name" value="S-adenosyl-L-methionine-dependent methyltransferases"/>
    <property type="match status" value="1"/>
</dbReference>
<dbReference type="CDD" id="cd05237">
    <property type="entry name" value="UDP_invert_4-6DH_SDR_e"/>
    <property type="match status" value="1"/>
</dbReference>
<sequence>MKNKNGGVKLKRNKRILFSSLTDIFIIFASVAGSCYLLLGPYFSDFLLEAVYLTLLYSLTFIGAFLYFNVYKNFWRYVSHYEFYLISKTAILSILVCWSAQVLLEKINGYAIPFALFLLSWVFIVGGVSFIRILTKIRYSLRETGNENGRRTLIIGAGNAGRLVLNELRKSHNSPLYPVAFIDDALDKLDAEISGIPIVGSRHDIHKVIKEYAIETVIIAIPSASGPEISAIVTICKDHQIDVKILPRINDIINGRIATTIREVKVEDLLGRAPIKLDLDLIASYLTDKVVLVSGAGGSIGSELCRQIAQFSPSTLLLLGHGENSIYLIERELRSRFPQLEIEPIIGDVQDRKRIQRVFRDFHPQVIFHAAAHKHVPLMEYNPTEAIKNNVFGTRIMAECAHESGAEKFVLVSTDKAVNPTSVMGVTKRIAELYIQHINSFSSTRFAAVRFGNVLGSRGSVIPLFKQQILEGGPITVTHPDMTRYFMTIPEAVQLVIQAGGLSTGGETFVLDMGEPVKISDLARNLITLSGLTPGKDIEIKYSGMRPGEKLYEELLSAEEGNRSSKHELIFIAQPVQIETYNMPEKIQRLKELIKNNEKEEQTEDLKMCLKEIVPSYLLSADENGQ</sequence>
<comment type="similarity">
    <text evidence="1">Belongs to the polysaccharide synthase family.</text>
</comment>
<name>A0A0C2RPQ9_9BACL</name>
<dbReference type="PANTHER" id="PTHR43318">
    <property type="entry name" value="UDP-N-ACETYLGLUCOSAMINE 4,6-DEHYDRATASE"/>
    <property type="match status" value="1"/>
</dbReference>
<keyword evidence="2" id="KW-0812">Transmembrane</keyword>
<dbReference type="AlphaFoldDB" id="A0A0C2RPQ9"/>